<dbReference type="GO" id="GO:0005829">
    <property type="term" value="C:cytosol"/>
    <property type="evidence" value="ECO:0007669"/>
    <property type="project" value="TreeGrafter"/>
</dbReference>
<dbReference type="SUPFAM" id="SSF111283">
    <property type="entry name" value="Putative modulator of DNA gyrase, PmbA/TldD"/>
    <property type="match status" value="1"/>
</dbReference>
<keyword evidence="3" id="KW-0378">Hydrolase</keyword>
<dbReference type="InterPro" id="IPR035068">
    <property type="entry name" value="TldD/PmbA_N"/>
</dbReference>
<dbReference type="Pfam" id="PF19290">
    <property type="entry name" value="PmbA_TldD_2nd"/>
    <property type="match status" value="1"/>
</dbReference>
<evidence type="ECO:0000313" key="9">
    <source>
        <dbReference type="Proteomes" id="UP000256838"/>
    </source>
</evidence>
<dbReference type="Gene3D" id="3.30.2290.10">
    <property type="entry name" value="PmbA/TldD superfamily"/>
    <property type="match status" value="1"/>
</dbReference>
<evidence type="ECO:0000259" key="6">
    <source>
        <dbReference type="Pfam" id="PF19289"/>
    </source>
</evidence>
<dbReference type="InterPro" id="IPR036059">
    <property type="entry name" value="TldD/PmbA_sf"/>
</dbReference>
<comment type="caution">
    <text evidence="8">The sequence shown here is derived from an EMBL/GenBank/DDBJ whole genome shotgun (WGS) entry which is preliminary data.</text>
</comment>
<comment type="similarity">
    <text evidence="1">Belongs to the peptidase U62 family.</text>
</comment>
<accession>A0A3D8JQ24</accession>
<dbReference type="InterPro" id="IPR051463">
    <property type="entry name" value="Peptidase_U62_metallo"/>
</dbReference>
<evidence type="ECO:0000313" key="8">
    <source>
        <dbReference type="EMBL" id="RDU95128.1"/>
    </source>
</evidence>
<dbReference type="PANTHER" id="PTHR30624:SF4">
    <property type="entry name" value="METALLOPROTEASE TLDD"/>
    <property type="match status" value="1"/>
</dbReference>
<dbReference type="GO" id="GO:0008237">
    <property type="term" value="F:metallopeptidase activity"/>
    <property type="evidence" value="ECO:0007669"/>
    <property type="project" value="UniProtKB-KW"/>
</dbReference>
<keyword evidence="4 8" id="KW-0482">Metalloprotease</keyword>
<dbReference type="NCBIfam" id="NF008006">
    <property type="entry name" value="PRK10735.1"/>
    <property type="match status" value="1"/>
</dbReference>
<keyword evidence="2 8" id="KW-0645">Protease</keyword>
<dbReference type="Pfam" id="PF19289">
    <property type="entry name" value="PmbA_TldD_3rd"/>
    <property type="match status" value="1"/>
</dbReference>
<dbReference type="Proteomes" id="UP000256838">
    <property type="component" value="Unassembled WGS sequence"/>
</dbReference>
<dbReference type="AlphaFoldDB" id="A0A3D8JQ24"/>
<evidence type="ECO:0000259" key="7">
    <source>
        <dbReference type="Pfam" id="PF19290"/>
    </source>
</evidence>
<evidence type="ECO:0000256" key="4">
    <source>
        <dbReference type="ARBA" id="ARBA00023049"/>
    </source>
</evidence>
<sequence length="496" mass="52145">MSDVLDLSTLPPATGGVRSLARVGLLEKHGIDEAHLASALTLSLGTGGNFADIFLKETIAESWSLEGGSVRAGSYRCDSGFGLRVLKGEEATFASSQRIDADSLRRVALQVRGSEAAVPVASHETAVDQAAQSPFAHSFYEARHPLGAIEAADKIALLKKVDQLARSRDSRVVEVNAMLSAIYETIWVARGDGLSSGDVRPLLVLSISVRVKLGARLESASGGIGGRYGVQTWTDEELRSFIDGRVDAALVKLEARPAPAGKMTVVVGPGWNGVLLHEAVGHGLEADGIRRGTSAFAGRLGEKVASENVTIVDDGTLHGKRGSLNIDDEGCPTQRTVLIENGVLRGYMQDSLSARLMGMKPTGNGRREGYAVLPMPRMTNTFMLNGDREPAEIIESVKSGIYVAGLEGGQVDITSGQFVFEASEAYLIENGKITAPVKGATITGNGPETIRNISLVGNDLELDTGRATCGKAGQSVPVGVGQPTVRVDEMTVGGTA</sequence>
<gene>
    <name evidence="8" type="ORF">DWV00_30570</name>
</gene>
<dbReference type="RefSeq" id="WP_115537344.1">
    <property type="nucleotide sequence ID" value="NZ_QRGA01000022.1"/>
</dbReference>
<dbReference type="PIRSF" id="PIRSF004919">
    <property type="entry name" value="TldD"/>
    <property type="match status" value="1"/>
</dbReference>
<feature type="domain" description="Metalloprotease TldD/E N-terminal" evidence="5">
    <location>
        <begin position="51"/>
        <end position="109"/>
    </location>
</feature>
<evidence type="ECO:0000256" key="2">
    <source>
        <dbReference type="ARBA" id="ARBA00022670"/>
    </source>
</evidence>
<dbReference type="InterPro" id="IPR045569">
    <property type="entry name" value="Metalloprtase-TldD/E_C"/>
</dbReference>
<evidence type="ECO:0000259" key="5">
    <source>
        <dbReference type="Pfam" id="PF01523"/>
    </source>
</evidence>
<dbReference type="InterPro" id="IPR002510">
    <property type="entry name" value="Metalloprtase-TldD/E_N"/>
</dbReference>
<dbReference type="OrthoDB" id="9803213at2"/>
<dbReference type="InterPro" id="IPR045570">
    <property type="entry name" value="Metalloprtase-TldD/E_cen_dom"/>
</dbReference>
<feature type="domain" description="Metalloprotease TldD/E central" evidence="7">
    <location>
        <begin position="145"/>
        <end position="240"/>
    </location>
</feature>
<name>A0A3D8JQ24_9BURK</name>
<keyword evidence="9" id="KW-1185">Reference proteome</keyword>
<reference evidence="8 9" key="1">
    <citation type="submission" date="2018-08" db="EMBL/GenBank/DDBJ databases">
        <title>Paraburkholderia sp. DHOM06 isolated from forest soil.</title>
        <authorList>
            <person name="Gao Z.-H."/>
            <person name="Qiu L.-H."/>
        </authorList>
    </citation>
    <scope>NUCLEOTIDE SEQUENCE [LARGE SCALE GENOMIC DNA]</scope>
    <source>
        <strain evidence="8 9">DHOM06</strain>
    </source>
</reference>
<evidence type="ECO:0000256" key="1">
    <source>
        <dbReference type="ARBA" id="ARBA00005836"/>
    </source>
</evidence>
<dbReference type="PANTHER" id="PTHR30624">
    <property type="entry name" value="UNCHARACTERIZED PROTEIN TLDD AND PMBA"/>
    <property type="match status" value="1"/>
</dbReference>
<dbReference type="EMBL" id="QRGA01000022">
    <property type="protein sequence ID" value="RDU95128.1"/>
    <property type="molecule type" value="Genomic_DNA"/>
</dbReference>
<dbReference type="GO" id="GO:0006508">
    <property type="term" value="P:proteolysis"/>
    <property type="evidence" value="ECO:0007669"/>
    <property type="project" value="UniProtKB-KW"/>
</dbReference>
<feature type="domain" description="Metalloprotease TldD/E C-terminal" evidence="6">
    <location>
        <begin position="261"/>
        <end position="494"/>
    </location>
</feature>
<dbReference type="InterPro" id="IPR025502">
    <property type="entry name" value="TldD"/>
</dbReference>
<organism evidence="8 9">
    <name type="scientific">Trinickia dinghuensis</name>
    <dbReference type="NCBI Taxonomy" id="2291023"/>
    <lineage>
        <taxon>Bacteria</taxon>
        <taxon>Pseudomonadati</taxon>
        <taxon>Pseudomonadota</taxon>
        <taxon>Betaproteobacteria</taxon>
        <taxon>Burkholderiales</taxon>
        <taxon>Burkholderiaceae</taxon>
        <taxon>Trinickia</taxon>
    </lineage>
</organism>
<dbReference type="Pfam" id="PF01523">
    <property type="entry name" value="PmbA_TldD_1st"/>
    <property type="match status" value="1"/>
</dbReference>
<proteinExistence type="inferred from homology"/>
<evidence type="ECO:0000256" key="3">
    <source>
        <dbReference type="ARBA" id="ARBA00022801"/>
    </source>
</evidence>
<protein>
    <submittedName>
        <fullName evidence="8">Metalloprotease TldD</fullName>
    </submittedName>
</protein>